<name>A0A0V0GEC7_SOLCH</name>
<feature type="non-terminal residue" evidence="1">
    <location>
        <position position="1"/>
    </location>
</feature>
<dbReference type="AlphaFoldDB" id="A0A0V0GEC7"/>
<protein>
    <submittedName>
        <fullName evidence="1">Putative ovule protein</fullName>
    </submittedName>
</protein>
<reference evidence="1" key="1">
    <citation type="submission" date="2015-12" db="EMBL/GenBank/DDBJ databases">
        <title>Gene expression during late stages of embryo sac development: a critical building block for successful pollen-pistil interactions.</title>
        <authorList>
            <person name="Liu Y."/>
            <person name="Joly V."/>
            <person name="Sabar M."/>
            <person name="Matton D.P."/>
        </authorList>
    </citation>
    <scope>NUCLEOTIDE SEQUENCE</scope>
</reference>
<proteinExistence type="predicted"/>
<organism evidence="1">
    <name type="scientific">Solanum chacoense</name>
    <name type="common">Chaco potato</name>
    <dbReference type="NCBI Taxonomy" id="4108"/>
    <lineage>
        <taxon>Eukaryota</taxon>
        <taxon>Viridiplantae</taxon>
        <taxon>Streptophyta</taxon>
        <taxon>Embryophyta</taxon>
        <taxon>Tracheophyta</taxon>
        <taxon>Spermatophyta</taxon>
        <taxon>Magnoliopsida</taxon>
        <taxon>eudicotyledons</taxon>
        <taxon>Gunneridae</taxon>
        <taxon>Pentapetalae</taxon>
        <taxon>asterids</taxon>
        <taxon>lamiids</taxon>
        <taxon>Solanales</taxon>
        <taxon>Solanaceae</taxon>
        <taxon>Solanoideae</taxon>
        <taxon>Solaneae</taxon>
        <taxon>Solanum</taxon>
    </lineage>
</organism>
<sequence>SKFFSCNRYPFNEISFKKEDNSIYNNIFSDLQMVKFEINKVYVDIIFDILIAVQYMIQRIT</sequence>
<accession>A0A0V0GEC7</accession>
<dbReference type="EMBL" id="GEDG01040952">
    <property type="protein sequence ID" value="JAP06546.1"/>
    <property type="molecule type" value="Transcribed_RNA"/>
</dbReference>
<evidence type="ECO:0000313" key="1">
    <source>
        <dbReference type="EMBL" id="JAP06546.1"/>
    </source>
</evidence>